<reference evidence="1 2" key="1">
    <citation type="submission" date="2020-01" db="EMBL/GenBank/DDBJ databases">
        <title>Herbidospora sp. NEAU-GS84 nov., a novel actinomycete isolated from soil.</title>
        <authorList>
            <person name="Han L."/>
        </authorList>
    </citation>
    <scope>NUCLEOTIDE SEQUENCE [LARGE SCALE GENOMIC DNA]</scope>
    <source>
        <strain evidence="1 2">NEAU-GS84</strain>
    </source>
</reference>
<gene>
    <name evidence="1" type="ORF">GT755_17175</name>
</gene>
<dbReference type="RefSeq" id="WP_161480713.1">
    <property type="nucleotide sequence ID" value="NZ_WXEW01000005.1"/>
</dbReference>
<accession>A0A7C9JV96</accession>
<name>A0A7C9JV96_9ACTN</name>
<evidence type="ECO:0000313" key="2">
    <source>
        <dbReference type="Proteomes" id="UP000479526"/>
    </source>
</evidence>
<organism evidence="1 2">
    <name type="scientific">Herbidospora solisilvae</name>
    <dbReference type="NCBI Taxonomy" id="2696284"/>
    <lineage>
        <taxon>Bacteria</taxon>
        <taxon>Bacillati</taxon>
        <taxon>Actinomycetota</taxon>
        <taxon>Actinomycetes</taxon>
        <taxon>Streptosporangiales</taxon>
        <taxon>Streptosporangiaceae</taxon>
        <taxon>Herbidospora</taxon>
    </lineage>
</organism>
<dbReference type="EMBL" id="WXEW01000005">
    <property type="protein sequence ID" value="NAS23419.1"/>
    <property type="molecule type" value="Genomic_DNA"/>
</dbReference>
<comment type="caution">
    <text evidence="1">The sequence shown here is derived from an EMBL/GenBank/DDBJ whole genome shotgun (WGS) entry which is preliminary data.</text>
</comment>
<proteinExistence type="predicted"/>
<dbReference type="AlphaFoldDB" id="A0A7C9JV96"/>
<dbReference type="Proteomes" id="UP000479526">
    <property type="component" value="Unassembled WGS sequence"/>
</dbReference>
<evidence type="ECO:0000313" key="1">
    <source>
        <dbReference type="EMBL" id="NAS23419.1"/>
    </source>
</evidence>
<keyword evidence="2" id="KW-1185">Reference proteome</keyword>
<protein>
    <submittedName>
        <fullName evidence="1">Uncharacterized protein</fullName>
    </submittedName>
</protein>
<sequence length="154" mass="16435">MIGTILMAGLLVLSAPAGGSAGRDGGTLDGFAITHVPAAAGPSVSDFESEWEDVTFATRVWERETPDGHQADLRVAVLRGDALTDLPSLREFLTEYDERETWDLKEFAKDGTPGLATETEAFWLDSPGVALTVRITENPLTGDDLMDVVQGISG</sequence>